<proteinExistence type="predicted"/>
<dbReference type="InterPro" id="IPR013727">
    <property type="entry name" value="2CSK_N"/>
</dbReference>
<protein>
    <recommendedName>
        <fullName evidence="2">Two-component sensor kinase N-terminal domain-containing protein</fullName>
    </recommendedName>
</protein>
<feature type="non-terminal residue" evidence="3">
    <location>
        <position position="99"/>
    </location>
</feature>
<organism evidence="3">
    <name type="scientific">uncultured bacterium 16</name>
    <dbReference type="NCBI Taxonomy" id="1748268"/>
    <lineage>
        <taxon>Bacteria</taxon>
        <taxon>environmental samples</taxon>
    </lineage>
</organism>
<feature type="transmembrane region" description="Helical" evidence="1">
    <location>
        <begin position="15"/>
        <end position="38"/>
    </location>
</feature>
<evidence type="ECO:0000313" key="3">
    <source>
        <dbReference type="EMBL" id="ALV86447.1"/>
    </source>
</evidence>
<dbReference type="EMBL" id="KT944263">
    <property type="protein sequence ID" value="ALV86447.1"/>
    <property type="molecule type" value="Genomic_DNA"/>
</dbReference>
<evidence type="ECO:0000256" key="1">
    <source>
        <dbReference type="SAM" id="Phobius"/>
    </source>
</evidence>
<sequence>MATTEERNPSLGGRLLAGLIGPLAVLFLISGATSYGLAQYFADAVYDGWLFDSVSSLALEIDRTHDGPVVDMPPQTQRLFEWDVTDNTYFNISGARHGL</sequence>
<feature type="domain" description="Two-component sensor kinase N-terminal" evidence="2">
    <location>
        <begin position="23"/>
        <end position="98"/>
    </location>
</feature>
<keyword evidence="1" id="KW-1133">Transmembrane helix</keyword>
<dbReference type="Pfam" id="PF08521">
    <property type="entry name" value="2CSK_N"/>
    <property type="match status" value="1"/>
</dbReference>
<accession>A0A0U3UHN2</accession>
<dbReference type="AlphaFoldDB" id="A0A0U3UHN2"/>
<reference evidence="3" key="1">
    <citation type="submission" date="2015-10" db="EMBL/GenBank/DDBJ databases">
        <title>Biosynthesis of SCL-MCL polyhydroxyalkanoates by metagenomic clones in Pseudomonas putida.</title>
        <authorList>
            <person name="Cheng J."/>
            <person name="Charles T.C."/>
        </authorList>
    </citation>
    <scope>NUCLEOTIDE SEQUENCE</scope>
</reference>
<evidence type="ECO:0000259" key="2">
    <source>
        <dbReference type="Pfam" id="PF08521"/>
    </source>
</evidence>
<keyword evidence="1" id="KW-0812">Transmembrane</keyword>
<name>A0A0U3UHN2_9BACT</name>
<keyword evidence="1" id="KW-0472">Membrane</keyword>